<keyword evidence="15" id="KW-1185">Reference proteome</keyword>
<keyword evidence="3 12" id="KW-0963">Cytoplasm</keyword>
<proteinExistence type="inferred from homology"/>
<keyword evidence="7 12" id="KW-0949">S-adenosyl-L-methionine</keyword>
<dbReference type="InterPro" id="IPR027492">
    <property type="entry name" value="RNA_MTrfase_RlmN"/>
</dbReference>
<dbReference type="PANTHER" id="PTHR30544:SF5">
    <property type="entry name" value="RADICAL SAM CORE DOMAIN-CONTAINING PROTEIN"/>
    <property type="match status" value="1"/>
</dbReference>
<feature type="active site" description="Proton acceptor" evidence="12">
    <location>
        <position position="92"/>
    </location>
</feature>
<dbReference type="Gene3D" id="3.20.20.70">
    <property type="entry name" value="Aldolase class I"/>
    <property type="match status" value="1"/>
</dbReference>
<dbReference type="InterPro" id="IPR040072">
    <property type="entry name" value="Methyltransferase_A"/>
</dbReference>
<evidence type="ECO:0000313" key="14">
    <source>
        <dbReference type="EMBL" id="MCQ4839099.1"/>
    </source>
</evidence>
<dbReference type="PANTHER" id="PTHR30544">
    <property type="entry name" value="23S RRNA METHYLTRANSFERASE"/>
    <property type="match status" value="1"/>
</dbReference>
<dbReference type="GO" id="GO:0008168">
    <property type="term" value="F:methyltransferase activity"/>
    <property type="evidence" value="ECO:0007669"/>
    <property type="project" value="UniProtKB-KW"/>
</dbReference>
<dbReference type="GO" id="GO:0032259">
    <property type="term" value="P:methylation"/>
    <property type="evidence" value="ECO:0007669"/>
    <property type="project" value="UniProtKB-KW"/>
</dbReference>
<dbReference type="SFLD" id="SFLDS00029">
    <property type="entry name" value="Radical_SAM"/>
    <property type="match status" value="1"/>
</dbReference>
<dbReference type="EC" id="2.1.1.192" evidence="12"/>
<dbReference type="SUPFAM" id="SSF102114">
    <property type="entry name" value="Radical SAM enzymes"/>
    <property type="match status" value="1"/>
</dbReference>
<dbReference type="Gene3D" id="1.10.150.530">
    <property type="match status" value="1"/>
</dbReference>
<feature type="binding site" evidence="12">
    <location>
        <begin position="159"/>
        <end position="160"/>
    </location>
    <ligand>
        <name>S-adenosyl-L-methionine</name>
        <dbReference type="ChEBI" id="CHEBI:59789"/>
    </ligand>
</feature>
<accession>A0ABT1RWQ0</accession>
<protein>
    <recommendedName>
        <fullName evidence="12">Probable dual-specificity RNA methyltransferase RlmN</fullName>
        <ecNumber evidence="12">2.1.1.192</ecNumber>
    </recommendedName>
    <alternativeName>
        <fullName evidence="12">23S rRNA (adenine(2503)-C(2))-methyltransferase</fullName>
    </alternativeName>
    <alternativeName>
        <fullName evidence="12">23S rRNA m2A2503 methyltransferase</fullName>
    </alternativeName>
    <alternativeName>
        <fullName evidence="12">Ribosomal RNA large subunit methyltransferase N</fullName>
    </alternativeName>
    <alternativeName>
        <fullName evidence="12">tRNA (adenine(37)-C(2))-methyltransferase</fullName>
    </alternativeName>
    <alternativeName>
        <fullName evidence="12">tRNA m2A37 methyltransferase</fullName>
    </alternativeName>
</protein>
<evidence type="ECO:0000256" key="8">
    <source>
        <dbReference type="ARBA" id="ARBA00022694"/>
    </source>
</evidence>
<comment type="catalytic activity">
    <reaction evidence="12">
        <text>adenosine(37) in tRNA + 2 reduced [2Fe-2S]-[ferredoxin] + 2 S-adenosyl-L-methionine = 2-methyladenosine(37) in tRNA + 5'-deoxyadenosine + L-methionine + 2 oxidized [2Fe-2S]-[ferredoxin] + S-adenosyl-L-homocysteine</text>
        <dbReference type="Rhea" id="RHEA:43332"/>
        <dbReference type="Rhea" id="RHEA-COMP:10000"/>
        <dbReference type="Rhea" id="RHEA-COMP:10001"/>
        <dbReference type="Rhea" id="RHEA-COMP:10162"/>
        <dbReference type="Rhea" id="RHEA-COMP:10485"/>
        <dbReference type="ChEBI" id="CHEBI:17319"/>
        <dbReference type="ChEBI" id="CHEBI:33737"/>
        <dbReference type="ChEBI" id="CHEBI:33738"/>
        <dbReference type="ChEBI" id="CHEBI:57844"/>
        <dbReference type="ChEBI" id="CHEBI:57856"/>
        <dbReference type="ChEBI" id="CHEBI:59789"/>
        <dbReference type="ChEBI" id="CHEBI:74411"/>
        <dbReference type="ChEBI" id="CHEBI:74497"/>
        <dbReference type="EC" id="2.1.1.192"/>
    </reaction>
</comment>
<feature type="binding site" evidence="12">
    <location>
        <position position="112"/>
    </location>
    <ligand>
        <name>[4Fe-4S] cluster</name>
        <dbReference type="ChEBI" id="CHEBI:49883"/>
        <note>4Fe-4S-S-AdoMet</note>
    </ligand>
</feature>
<feature type="binding site" evidence="12">
    <location>
        <position position="116"/>
    </location>
    <ligand>
        <name>[4Fe-4S] cluster</name>
        <dbReference type="ChEBI" id="CHEBI:49883"/>
        <note>4Fe-4S-S-AdoMet</note>
    </ligand>
</feature>
<comment type="similarity">
    <text evidence="12">Belongs to the radical SAM superfamily. RlmN family.</text>
</comment>
<keyword evidence="10 12" id="KW-0408">Iron</keyword>
<feature type="active site" description="S-methylcysteine intermediate" evidence="12">
    <location>
        <position position="333"/>
    </location>
</feature>
<name>A0ABT1RWQ0_9FIRM</name>
<keyword evidence="11 12" id="KW-0411">Iron-sulfur</keyword>
<comment type="subcellular location">
    <subcellularLocation>
        <location evidence="1 12">Cytoplasm</location>
    </subcellularLocation>
</comment>
<feature type="binding site" evidence="12">
    <location>
        <position position="290"/>
    </location>
    <ligand>
        <name>S-adenosyl-L-methionine</name>
        <dbReference type="ChEBI" id="CHEBI:59789"/>
    </ligand>
</feature>
<dbReference type="EMBL" id="JANFZH010000006">
    <property type="protein sequence ID" value="MCQ4839099.1"/>
    <property type="molecule type" value="Genomic_DNA"/>
</dbReference>
<comment type="catalytic activity">
    <reaction evidence="12">
        <text>adenosine(2503) in 23S rRNA + 2 reduced [2Fe-2S]-[ferredoxin] + 2 S-adenosyl-L-methionine = 2-methyladenosine(2503) in 23S rRNA + 5'-deoxyadenosine + L-methionine + 2 oxidized [2Fe-2S]-[ferredoxin] + S-adenosyl-L-homocysteine</text>
        <dbReference type="Rhea" id="RHEA:42916"/>
        <dbReference type="Rhea" id="RHEA-COMP:10000"/>
        <dbReference type="Rhea" id="RHEA-COMP:10001"/>
        <dbReference type="Rhea" id="RHEA-COMP:10152"/>
        <dbReference type="Rhea" id="RHEA-COMP:10282"/>
        <dbReference type="ChEBI" id="CHEBI:17319"/>
        <dbReference type="ChEBI" id="CHEBI:33737"/>
        <dbReference type="ChEBI" id="CHEBI:33738"/>
        <dbReference type="ChEBI" id="CHEBI:57844"/>
        <dbReference type="ChEBI" id="CHEBI:57856"/>
        <dbReference type="ChEBI" id="CHEBI:59789"/>
        <dbReference type="ChEBI" id="CHEBI:74411"/>
        <dbReference type="ChEBI" id="CHEBI:74497"/>
        <dbReference type="EC" id="2.1.1.192"/>
    </reaction>
</comment>
<dbReference type="InterPro" id="IPR048641">
    <property type="entry name" value="RlmN_N"/>
</dbReference>
<feature type="binding site" evidence="12">
    <location>
        <begin position="214"/>
        <end position="216"/>
    </location>
    <ligand>
        <name>S-adenosyl-L-methionine</name>
        <dbReference type="ChEBI" id="CHEBI:59789"/>
    </ligand>
</feature>
<dbReference type="PIRSF" id="PIRSF006004">
    <property type="entry name" value="CHP00048"/>
    <property type="match status" value="1"/>
</dbReference>
<dbReference type="InterPro" id="IPR007197">
    <property type="entry name" value="rSAM"/>
</dbReference>
<organism evidence="14 15">
    <name type="scientific">Neglectibacter timonensis</name>
    <dbReference type="NCBI Taxonomy" id="1776382"/>
    <lineage>
        <taxon>Bacteria</taxon>
        <taxon>Bacillati</taxon>
        <taxon>Bacillota</taxon>
        <taxon>Clostridia</taxon>
        <taxon>Eubacteriales</taxon>
        <taxon>Oscillospiraceae</taxon>
        <taxon>Neglectibacter</taxon>
    </lineage>
</organism>
<evidence type="ECO:0000256" key="5">
    <source>
        <dbReference type="ARBA" id="ARBA00022603"/>
    </source>
</evidence>
<dbReference type="HAMAP" id="MF_01849">
    <property type="entry name" value="RNA_methyltr_RlmN"/>
    <property type="match status" value="1"/>
</dbReference>
<dbReference type="NCBIfam" id="TIGR00048">
    <property type="entry name" value="rRNA_mod_RlmN"/>
    <property type="match status" value="1"/>
</dbReference>
<comment type="caution">
    <text evidence="14">The sequence shown here is derived from an EMBL/GenBank/DDBJ whole genome shotgun (WGS) entry which is preliminary data.</text>
</comment>
<keyword evidence="5 12" id="KW-0489">Methyltransferase</keyword>
<dbReference type="InterPro" id="IPR058240">
    <property type="entry name" value="rSAM_sf"/>
</dbReference>
<evidence type="ECO:0000256" key="9">
    <source>
        <dbReference type="ARBA" id="ARBA00022723"/>
    </source>
</evidence>
<comment type="function">
    <text evidence="12">Specifically methylates position 2 of adenine 2503 in 23S rRNA and position 2 of adenine 37 in tRNAs.</text>
</comment>
<evidence type="ECO:0000256" key="11">
    <source>
        <dbReference type="ARBA" id="ARBA00023014"/>
    </source>
</evidence>
<comment type="miscellaneous">
    <text evidence="12">Reaction proceeds by a ping-pong mechanism involving intermediate methylation of a conserved cysteine residue.</text>
</comment>
<evidence type="ECO:0000256" key="2">
    <source>
        <dbReference type="ARBA" id="ARBA00022485"/>
    </source>
</evidence>
<evidence type="ECO:0000256" key="12">
    <source>
        <dbReference type="HAMAP-Rule" id="MF_01849"/>
    </source>
</evidence>
<dbReference type="InterPro" id="IPR004383">
    <property type="entry name" value="rRNA_lsu_MTrfase_RlmN/Cfr"/>
</dbReference>
<feature type="binding site" evidence="12">
    <location>
        <position position="119"/>
    </location>
    <ligand>
        <name>[4Fe-4S] cluster</name>
        <dbReference type="ChEBI" id="CHEBI:49883"/>
        <note>4Fe-4S-S-AdoMet</note>
    </ligand>
</feature>
<dbReference type="Proteomes" id="UP001524473">
    <property type="component" value="Unassembled WGS sequence"/>
</dbReference>
<keyword evidence="9 12" id="KW-0479">Metal-binding</keyword>
<feature type="binding site" evidence="12">
    <location>
        <position position="191"/>
    </location>
    <ligand>
        <name>S-adenosyl-L-methionine</name>
        <dbReference type="ChEBI" id="CHEBI:59789"/>
    </ligand>
</feature>
<dbReference type="CDD" id="cd01335">
    <property type="entry name" value="Radical_SAM"/>
    <property type="match status" value="1"/>
</dbReference>
<dbReference type="PROSITE" id="PS51918">
    <property type="entry name" value="RADICAL_SAM"/>
    <property type="match status" value="1"/>
</dbReference>
<evidence type="ECO:0000256" key="7">
    <source>
        <dbReference type="ARBA" id="ARBA00022691"/>
    </source>
</evidence>
<keyword evidence="2 12" id="KW-0004">4Fe-4S</keyword>
<gene>
    <name evidence="12 14" type="primary">rlmN</name>
    <name evidence="14" type="ORF">NE695_04105</name>
</gene>
<evidence type="ECO:0000256" key="1">
    <source>
        <dbReference type="ARBA" id="ARBA00004496"/>
    </source>
</evidence>
<keyword evidence="8 12" id="KW-0819">tRNA processing</keyword>
<evidence type="ECO:0000313" key="15">
    <source>
        <dbReference type="Proteomes" id="UP001524473"/>
    </source>
</evidence>
<evidence type="ECO:0000256" key="4">
    <source>
        <dbReference type="ARBA" id="ARBA00022552"/>
    </source>
</evidence>
<keyword evidence="4 12" id="KW-0698">rRNA processing</keyword>
<evidence type="ECO:0000256" key="10">
    <source>
        <dbReference type="ARBA" id="ARBA00023004"/>
    </source>
</evidence>
<feature type="domain" description="Radical SAM core" evidence="13">
    <location>
        <begin position="98"/>
        <end position="328"/>
    </location>
</feature>
<comment type="cofactor">
    <cofactor evidence="12">
        <name>[4Fe-4S] cluster</name>
        <dbReference type="ChEBI" id="CHEBI:49883"/>
    </cofactor>
    <text evidence="12">Binds 1 [4Fe-4S] cluster. The cluster is coordinated with 3 cysteines and an exchangeable S-adenosyl-L-methionine.</text>
</comment>
<dbReference type="SFLD" id="SFLDF00275">
    <property type="entry name" value="adenosine_C2_methyltransferase"/>
    <property type="match status" value="1"/>
</dbReference>
<evidence type="ECO:0000256" key="6">
    <source>
        <dbReference type="ARBA" id="ARBA00022679"/>
    </source>
</evidence>
<dbReference type="Pfam" id="PF21016">
    <property type="entry name" value="RlmN_N"/>
    <property type="match status" value="1"/>
</dbReference>
<evidence type="ECO:0000259" key="13">
    <source>
        <dbReference type="PROSITE" id="PS51918"/>
    </source>
</evidence>
<dbReference type="InterPro" id="IPR013785">
    <property type="entry name" value="Aldolase_TIM"/>
</dbReference>
<reference evidence="14 15" key="1">
    <citation type="submission" date="2022-06" db="EMBL/GenBank/DDBJ databases">
        <title>Isolation of gut microbiota from human fecal samples.</title>
        <authorList>
            <person name="Pamer E.G."/>
            <person name="Barat B."/>
            <person name="Waligurski E."/>
            <person name="Medina S."/>
            <person name="Paddock L."/>
            <person name="Mostad J."/>
        </authorList>
    </citation>
    <scope>NUCLEOTIDE SEQUENCE [LARGE SCALE GENOMIC DNA]</scope>
    <source>
        <strain evidence="14 15">DFI.9.73</strain>
    </source>
</reference>
<keyword evidence="6 12" id="KW-0808">Transferase</keyword>
<comment type="caution">
    <text evidence="12">Lacks conserved residue(s) required for the propagation of feature annotation.</text>
</comment>
<dbReference type="Pfam" id="PF04055">
    <property type="entry name" value="Radical_SAM"/>
    <property type="match status" value="1"/>
</dbReference>
<keyword evidence="12" id="KW-1015">Disulfide bond</keyword>
<sequence length="348" mass="39051">MLIKADIKSHTLSELNTEFSEAGLPKYRAKQVFQWLHRGVGSFSEMTDLSKELRYSLEQKYAIYTAETELKRISKDGTIKYLFRLHDGEHVESVLMNYHHGTSVCISTQVGCKMNCTFCATGKSGFSRNLEASEILAQVQAASRDIGERVSNIVLMGMGEPLDNYDNVLRFLELVSSPDGMNIGMRHISLSTCGIVDKIYDLADRRLQLTLSVSLHAPNDEIRSRTMPVNKKWGIDELLKACKYYSDRTGRRISFEYAMIHGINDSDNCARELAVRLKGILAHVNLIPVNDVTGTGYRRSGLERQKRFISILGAQGITATVRRTLGADIEASCGQLKRKHDEEGMFGD</sequence>
<dbReference type="SFLD" id="SFLDG01062">
    <property type="entry name" value="methyltransferase_(Class_A)"/>
    <property type="match status" value="1"/>
</dbReference>
<evidence type="ECO:0000256" key="3">
    <source>
        <dbReference type="ARBA" id="ARBA00022490"/>
    </source>
</evidence>